<dbReference type="InterPro" id="IPR000835">
    <property type="entry name" value="HTH_MarR-typ"/>
</dbReference>
<dbReference type="PROSITE" id="PS01117">
    <property type="entry name" value="HTH_MARR_1"/>
    <property type="match status" value="1"/>
</dbReference>
<keyword evidence="1" id="KW-0805">Transcription regulation</keyword>
<dbReference type="GO" id="GO:0003700">
    <property type="term" value="F:DNA-binding transcription factor activity"/>
    <property type="evidence" value="ECO:0007669"/>
    <property type="project" value="InterPro"/>
</dbReference>
<keyword evidence="3" id="KW-0804">Transcription</keyword>
<dbReference type="PANTHER" id="PTHR42756:SF1">
    <property type="entry name" value="TRANSCRIPTIONAL REPRESSOR OF EMRAB OPERON"/>
    <property type="match status" value="1"/>
</dbReference>
<accession>A0A1M3L5X4</accession>
<proteinExistence type="predicted"/>
<dbReference type="InterPro" id="IPR036390">
    <property type="entry name" value="WH_DNA-bd_sf"/>
</dbReference>
<dbReference type="SMART" id="SM00347">
    <property type="entry name" value="HTH_MARR"/>
    <property type="match status" value="1"/>
</dbReference>
<comment type="caution">
    <text evidence="5">The sequence shown here is derived from an EMBL/GenBank/DDBJ whole genome shotgun (WGS) entry which is preliminary data.</text>
</comment>
<evidence type="ECO:0000256" key="2">
    <source>
        <dbReference type="ARBA" id="ARBA00023125"/>
    </source>
</evidence>
<dbReference type="Pfam" id="PF12802">
    <property type="entry name" value="MarR_2"/>
    <property type="match status" value="1"/>
</dbReference>
<dbReference type="Gene3D" id="1.10.10.10">
    <property type="entry name" value="Winged helix-like DNA-binding domain superfamily/Winged helix DNA-binding domain"/>
    <property type="match status" value="1"/>
</dbReference>
<evidence type="ECO:0000259" key="4">
    <source>
        <dbReference type="PROSITE" id="PS50995"/>
    </source>
</evidence>
<reference evidence="5 6" key="1">
    <citation type="submission" date="2016-09" db="EMBL/GenBank/DDBJ databases">
        <title>Genome-resolved meta-omics ties microbial dynamics to process performance in biotechnology for thiocyanate degradation.</title>
        <authorList>
            <person name="Kantor R.S."/>
            <person name="Huddy R.J."/>
            <person name="Iyer R."/>
            <person name="Thomas B.C."/>
            <person name="Brown C.T."/>
            <person name="Anantharaman K."/>
            <person name="Tringe S."/>
            <person name="Hettich R.L."/>
            <person name="Harrison S.T."/>
            <person name="Banfield J.F."/>
        </authorList>
    </citation>
    <scope>NUCLEOTIDE SEQUENCE [LARGE SCALE GENOMIC DNA]</scope>
    <source>
        <strain evidence="5">59-99</strain>
    </source>
</reference>
<evidence type="ECO:0000256" key="3">
    <source>
        <dbReference type="ARBA" id="ARBA00023163"/>
    </source>
</evidence>
<dbReference type="GO" id="GO:0003677">
    <property type="term" value="F:DNA binding"/>
    <property type="evidence" value="ECO:0007669"/>
    <property type="project" value="UniProtKB-KW"/>
</dbReference>
<dbReference type="PROSITE" id="PS50995">
    <property type="entry name" value="HTH_MARR_2"/>
    <property type="match status" value="1"/>
</dbReference>
<protein>
    <recommendedName>
        <fullName evidence="4">HTH marR-type domain-containing protein</fullName>
    </recommendedName>
</protein>
<keyword evidence="2" id="KW-0238">DNA-binding</keyword>
<dbReference type="Proteomes" id="UP000184233">
    <property type="component" value="Unassembled WGS sequence"/>
</dbReference>
<dbReference type="EMBL" id="MKVH01000003">
    <property type="protein sequence ID" value="OJX60968.1"/>
    <property type="molecule type" value="Genomic_DNA"/>
</dbReference>
<evidence type="ECO:0000256" key="1">
    <source>
        <dbReference type="ARBA" id="ARBA00023015"/>
    </source>
</evidence>
<gene>
    <name evidence="5" type="ORF">BGO89_04145</name>
</gene>
<evidence type="ECO:0000313" key="5">
    <source>
        <dbReference type="EMBL" id="OJX60968.1"/>
    </source>
</evidence>
<dbReference type="InterPro" id="IPR036388">
    <property type="entry name" value="WH-like_DNA-bd_sf"/>
</dbReference>
<organism evidence="5 6">
    <name type="scientific">Candidatus Kapaibacterium thiocyanatum</name>
    <dbReference type="NCBI Taxonomy" id="1895771"/>
    <lineage>
        <taxon>Bacteria</taxon>
        <taxon>Pseudomonadati</taxon>
        <taxon>Candidatus Kapaibacteriota</taxon>
        <taxon>Candidatus Kapaibacteriia</taxon>
        <taxon>Candidatus Kapaibacteriales</taxon>
        <taxon>Candidatus Kapaibacteriaceae</taxon>
        <taxon>Candidatus Kapaibacterium</taxon>
    </lineage>
</organism>
<dbReference type="SUPFAM" id="SSF46785">
    <property type="entry name" value="Winged helix' DNA-binding domain"/>
    <property type="match status" value="1"/>
</dbReference>
<feature type="domain" description="HTH marR-type" evidence="4">
    <location>
        <begin position="6"/>
        <end position="147"/>
    </location>
</feature>
<dbReference type="InterPro" id="IPR023187">
    <property type="entry name" value="Tscrpt_reg_MarR-type_CS"/>
</dbReference>
<dbReference type="AlphaFoldDB" id="A0A1M3L5X4"/>
<name>A0A1M3L5X4_9BACT</name>
<dbReference type="PANTHER" id="PTHR42756">
    <property type="entry name" value="TRANSCRIPTIONAL REGULATOR, MARR"/>
    <property type="match status" value="1"/>
</dbReference>
<evidence type="ECO:0000313" key="6">
    <source>
        <dbReference type="Proteomes" id="UP000184233"/>
    </source>
</evidence>
<dbReference type="STRING" id="1895771.BGO89_04145"/>
<sequence>MVATEQQDLASKIVLALERLGQLQRQSLWQIAVEKELSPIQAQILIFIGSHDRSLATVTYLAREFAVTKATVSDAVATLVRKGLLVKTAHAEDRRIEVLSLTATGKRTFNAIADYQQPTVDTVRELTEAQRSQLWSSLSTLIHRLQTQDLAVAQRMCYTCAFFRPSSRRPYCRLLEVALSPSDIRLDCPEHETADV</sequence>